<sequence>MSARTYDPDLDDIRSMLVDVCRTIGTQGDFLVSGFGEARWPLDVPTDLPVFLEQLPAVLSAVRQGTGAGLDFYEQGIERTISFTPMGKLYLATCTSWTAWQAAPASMTIARADLEQMLQNASDAFMHALQHMTPALARHAWVRQWLAGAAV</sequence>
<dbReference type="AlphaFoldDB" id="A0A1W1XW29"/>
<name>A0A1W1XW29_9NEIS</name>
<dbReference type="Proteomes" id="UP000192761">
    <property type="component" value="Unassembled WGS sequence"/>
</dbReference>
<dbReference type="STRING" id="1121001.SAMN02745857_03110"/>
<evidence type="ECO:0000313" key="1">
    <source>
        <dbReference type="EMBL" id="SMC28087.1"/>
    </source>
</evidence>
<dbReference type="OrthoDB" id="3436396at2"/>
<reference evidence="1 2" key="1">
    <citation type="submission" date="2017-04" db="EMBL/GenBank/DDBJ databases">
        <authorList>
            <person name="Afonso C.L."/>
            <person name="Miller P.J."/>
            <person name="Scott M.A."/>
            <person name="Spackman E."/>
            <person name="Goraichik I."/>
            <person name="Dimitrov K.M."/>
            <person name="Suarez D.L."/>
            <person name="Swayne D.E."/>
        </authorList>
    </citation>
    <scope>NUCLEOTIDE SEQUENCE [LARGE SCALE GENOMIC DNA]</scope>
    <source>
        <strain evidence="1 2">DSM 23236</strain>
    </source>
</reference>
<accession>A0A1W1XW29</accession>
<gene>
    <name evidence="1" type="ORF">SAMN02745857_03110</name>
</gene>
<proteinExistence type="predicted"/>
<organism evidence="1 2">
    <name type="scientific">Andreprevotia lacus DSM 23236</name>
    <dbReference type="NCBI Taxonomy" id="1121001"/>
    <lineage>
        <taxon>Bacteria</taxon>
        <taxon>Pseudomonadati</taxon>
        <taxon>Pseudomonadota</taxon>
        <taxon>Betaproteobacteria</taxon>
        <taxon>Neisseriales</taxon>
        <taxon>Chitinibacteraceae</taxon>
        <taxon>Andreprevotia</taxon>
    </lineage>
</organism>
<keyword evidence="2" id="KW-1185">Reference proteome</keyword>
<evidence type="ECO:0000313" key="2">
    <source>
        <dbReference type="Proteomes" id="UP000192761"/>
    </source>
</evidence>
<dbReference type="RefSeq" id="WP_084091875.1">
    <property type="nucleotide sequence ID" value="NZ_FWXD01000020.1"/>
</dbReference>
<protein>
    <submittedName>
        <fullName evidence="1">Uncharacterized protein</fullName>
    </submittedName>
</protein>
<dbReference type="EMBL" id="FWXD01000020">
    <property type="protein sequence ID" value="SMC28087.1"/>
    <property type="molecule type" value="Genomic_DNA"/>
</dbReference>